<feature type="domain" description="ATPase AAA-3" evidence="1">
    <location>
        <begin position="38"/>
        <end position="76"/>
    </location>
</feature>
<dbReference type="EMBL" id="UINC01152172">
    <property type="protein sequence ID" value="SVD46211.1"/>
    <property type="molecule type" value="Genomic_DNA"/>
</dbReference>
<evidence type="ECO:0000259" key="1">
    <source>
        <dbReference type="Pfam" id="PF07726"/>
    </source>
</evidence>
<accession>A0A382VJZ5</accession>
<proteinExistence type="predicted"/>
<reference evidence="2" key="1">
    <citation type="submission" date="2018-05" db="EMBL/GenBank/DDBJ databases">
        <authorList>
            <person name="Lanie J.A."/>
            <person name="Ng W.-L."/>
            <person name="Kazmierczak K.M."/>
            <person name="Andrzejewski T.M."/>
            <person name="Davidsen T.M."/>
            <person name="Wayne K.J."/>
            <person name="Tettelin H."/>
            <person name="Glass J.I."/>
            <person name="Rusch D."/>
            <person name="Podicherti R."/>
            <person name="Tsui H.-C.T."/>
            <person name="Winkler M.E."/>
        </authorList>
    </citation>
    <scope>NUCLEOTIDE SEQUENCE</scope>
</reference>
<feature type="non-terminal residue" evidence="2">
    <location>
        <position position="76"/>
    </location>
</feature>
<dbReference type="AlphaFoldDB" id="A0A382VJZ5"/>
<dbReference type="GO" id="GO:0016887">
    <property type="term" value="F:ATP hydrolysis activity"/>
    <property type="evidence" value="ECO:0007669"/>
    <property type="project" value="InterPro"/>
</dbReference>
<gene>
    <name evidence="2" type="ORF">METZ01_LOCUS399065</name>
</gene>
<dbReference type="Gene3D" id="3.40.50.300">
    <property type="entry name" value="P-loop containing nucleotide triphosphate hydrolases"/>
    <property type="match status" value="1"/>
</dbReference>
<dbReference type="InterPro" id="IPR011703">
    <property type="entry name" value="ATPase_AAA-3"/>
</dbReference>
<protein>
    <recommendedName>
        <fullName evidence="1">ATPase AAA-3 domain-containing protein</fullName>
    </recommendedName>
</protein>
<organism evidence="2">
    <name type="scientific">marine metagenome</name>
    <dbReference type="NCBI Taxonomy" id="408172"/>
    <lineage>
        <taxon>unclassified sequences</taxon>
        <taxon>metagenomes</taxon>
        <taxon>ecological metagenomes</taxon>
    </lineage>
</organism>
<sequence length="76" mass="8349">MSNALQNFQQLQSSLNQIILGQERLVERLLIVLLADGHLLVEGAPGLAKTRAIKALGNKIEGDFQRIQFTPDLLPA</sequence>
<dbReference type="PANTHER" id="PTHR42759">
    <property type="entry name" value="MOXR FAMILY PROTEIN"/>
    <property type="match status" value="1"/>
</dbReference>
<evidence type="ECO:0000313" key="2">
    <source>
        <dbReference type="EMBL" id="SVD46211.1"/>
    </source>
</evidence>
<name>A0A382VJZ5_9ZZZZ</name>
<dbReference type="InterPro" id="IPR027417">
    <property type="entry name" value="P-loop_NTPase"/>
</dbReference>
<dbReference type="InterPro" id="IPR050764">
    <property type="entry name" value="CbbQ/NirQ/NorQ/GpvN"/>
</dbReference>
<dbReference type="Pfam" id="PF07726">
    <property type="entry name" value="AAA_3"/>
    <property type="match status" value="1"/>
</dbReference>
<dbReference type="GO" id="GO:0005524">
    <property type="term" value="F:ATP binding"/>
    <property type="evidence" value="ECO:0007669"/>
    <property type="project" value="InterPro"/>
</dbReference>
<dbReference type="PANTHER" id="PTHR42759:SF1">
    <property type="entry name" value="MAGNESIUM-CHELATASE SUBUNIT CHLD"/>
    <property type="match status" value="1"/>
</dbReference>
<dbReference type="SUPFAM" id="SSF52540">
    <property type="entry name" value="P-loop containing nucleoside triphosphate hydrolases"/>
    <property type="match status" value="1"/>
</dbReference>